<dbReference type="PANTHER" id="PTHR44942">
    <property type="entry name" value="METHYLTRANSF_11 DOMAIN-CONTAINING PROTEIN"/>
    <property type="match status" value="1"/>
</dbReference>
<keyword evidence="2 5" id="KW-0489">Methyltransferase</keyword>
<dbReference type="Proteomes" id="UP001501009">
    <property type="component" value="Unassembled WGS sequence"/>
</dbReference>
<dbReference type="RefSeq" id="WP_275774545.1">
    <property type="nucleotide sequence ID" value="NZ_BAABDE010000005.1"/>
</dbReference>
<evidence type="ECO:0000256" key="3">
    <source>
        <dbReference type="ARBA" id="ARBA00022679"/>
    </source>
</evidence>
<feature type="domain" description="Methyltransferase type 11" evidence="4">
    <location>
        <begin position="47"/>
        <end position="134"/>
    </location>
</feature>
<evidence type="ECO:0000259" key="4">
    <source>
        <dbReference type="Pfam" id="PF08241"/>
    </source>
</evidence>
<dbReference type="EMBL" id="BAABDE010000005">
    <property type="protein sequence ID" value="GAA3776807.1"/>
    <property type="molecule type" value="Genomic_DNA"/>
</dbReference>
<dbReference type="InterPro" id="IPR013216">
    <property type="entry name" value="Methyltransf_11"/>
</dbReference>
<gene>
    <name evidence="5" type="ORF">GCM10022403_009470</name>
</gene>
<evidence type="ECO:0000256" key="2">
    <source>
        <dbReference type="ARBA" id="ARBA00022603"/>
    </source>
</evidence>
<evidence type="ECO:0000313" key="5">
    <source>
        <dbReference type="EMBL" id="GAA3776807.1"/>
    </source>
</evidence>
<dbReference type="GO" id="GO:0032259">
    <property type="term" value="P:methylation"/>
    <property type="evidence" value="ECO:0007669"/>
    <property type="project" value="UniProtKB-KW"/>
</dbReference>
<proteinExistence type="inferred from homology"/>
<organism evidence="5 6">
    <name type="scientific">Streptomyces coacervatus</name>
    <dbReference type="NCBI Taxonomy" id="647381"/>
    <lineage>
        <taxon>Bacteria</taxon>
        <taxon>Bacillati</taxon>
        <taxon>Actinomycetota</taxon>
        <taxon>Actinomycetes</taxon>
        <taxon>Kitasatosporales</taxon>
        <taxon>Streptomycetaceae</taxon>
        <taxon>Streptomyces</taxon>
    </lineage>
</organism>
<comment type="similarity">
    <text evidence="1">Belongs to the methyltransferase superfamily.</text>
</comment>
<evidence type="ECO:0000313" key="6">
    <source>
        <dbReference type="Proteomes" id="UP001501009"/>
    </source>
</evidence>
<keyword evidence="6" id="KW-1185">Reference proteome</keyword>
<keyword evidence="3" id="KW-0808">Transferase</keyword>
<dbReference type="InterPro" id="IPR029063">
    <property type="entry name" value="SAM-dependent_MTases_sf"/>
</dbReference>
<dbReference type="PANTHER" id="PTHR44942:SF4">
    <property type="entry name" value="METHYLTRANSFERASE TYPE 11 DOMAIN-CONTAINING PROTEIN"/>
    <property type="match status" value="1"/>
</dbReference>
<dbReference type="InterPro" id="IPR051052">
    <property type="entry name" value="Diverse_substrate_MTase"/>
</dbReference>
<dbReference type="Pfam" id="PF08241">
    <property type="entry name" value="Methyltransf_11"/>
    <property type="match status" value="1"/>
</dbReference>
<accession>A0ABP7H2X3</accession>
<comment type="caution">
    <text evidence="5">The sequence shown here is derived from an EMBL/GenBank/DDBJ whole genome shotgun (WGS) entry which is preliminary data.</text>
</comment>
<dbReference type="GO" id="GO:0008168">
    <property type="term" value="F:methyltransferase activity"/>
    <property type="evidence" value="ECO:0007669"/>
    <property type="project" value="UniProtKB-KW"/>
</dbReference>
<dbReference type="CDD" id="cd02440">
    <property type="entry name" value="AdoMet_MTases"/>
    <property type="match status" value="1"/>
</dbReference>
<dbReference type="Gene3D" id="3.40.50.150">
    <property type="entry name" value="Vaccinia Virus protein VP39"/>
    <property type="match status" value="1"/>
</dbReference>
<protein>
    <submittedName>
        <fullName evidence="5">Class I SAM-dependent methyltransferase</fullName>
    </submittedName>
</protein>
<name>A0ABP7H2X3_9ACTN</name>
<reference evidence="6" key="1">
    <citation type="journal article" date="2019" name="Int. J. Syst. Evol. Microbiol.">
        <title>The Global Catalogue of Microorganisms (GCM) 10K type strain sequencing project: providing services to taxonomists for standard genome sequencing and annotation.</title>
        <authorList>
            <consortium name="The Broad Institute Genomics Platform"/>
            <consortium name="The Broad Institute Genome Sequencing Center for Infectious Disease"/>
            <person name="Wu L."/>
            <person name="Ma J."/>
        </authorList>
    </citation>
    <scope>NUCLEOTIDE SEQUENCE [LARGE SCALE GENOMIC DNA]</scope>
    <source>
        <strain evidence="6">JCM 17138</strain>
    </source>
</reference>
<sequence>MTHATRWAPTSFGAHARAYDRLRPGYPLEALTQALGESAEDRRGEALDVGCGTGKLAAALDTLGHRVTGLEPDPRMAAVAAAKGLAVDVAAFEEWDPAERRFDVVACGQAWHWLRPGERVDRAARCLRPGGRILLAWNFSALPPAVTADLTEVYVSVLPQGLPTGEGGRQTLAESDLDAYVQELHAHGFPHVRRAVVPWQATLTSRQWCGLLATDSRHLALPKASRRRLWHETARCLDTAHDGRVPVTYRCVALGASAGD</sequence>
<dbReference type="SUPFAM" id="SSF53335">
    <property type="entry name" value="S-adenosyl-L-methionine-dependent methyltransferases"/>
    <property type="match status" value="1"/>
</dbReference>
<evidence type="ECO:0000256" key="1">
    <source>
        <dbReference type="ARBA" id="ARBA00008361"/>
    </source>
</evidence>